<keyword evidence="4" id="KW-0560">Oxidoreductase</keyword>
<dbReference type="AlphaFoldDB" id="A0A381RP77"/>
<dbReference type="SUPFAM" id="SSF48264">
    <property type="entry name" value="Cytochrome P450"/>
    <property type="match status" value="1"/>
</dbReference>
<evidence type="ECO:0000256" key="2">
    <source>
        <dbReference type="ARBA" id="ARBA00022617"/>
    </source>
</evidence>
<keyword evidence="5" id="KW-0408">Iron</keyword>
<name>A0A381RP77_9ZZZZ</name>
<dbReference type="InterPro" id="IPR002397">
    <property type="entry name" value="Cyt_P450_B"/>
</dbReference>
<dbReference type="InterPro" id="IPR001128">
    <property type="entry name" value="Cyt_P450"/>
</dbReference>
<dbReference type="GO" id="GO:0006707">
    <property type="term" value="P:cholesterol catabolic process"/>
    <property type="evidence" value="ECO:0007669"/>
    <property type="project" value="TreeGrafter"/>
</dbReference>
<keyword evidence="3" id="KW-0479">Metal-binding</keyword>
<keyword evidence="2" id="KW-0349">Heme</keyword>
<evidence type="ECO:0000256" key="6">
    <source>
        <dbReference type="ARBA" id="ARBA00023033"/>
    </source>
</evidence>
<evidence type="ECO:0000256" key="1">
    <source>
        <dbReference type="ARBA" id="ARBA00010617"/>
    </source>
</evidence>
<protein>
    <recommendedName>
        <fullName evidence="8">Cytochrome P450</fullName>
    </recommendedName>
</protein>
<comment type="similarity">
    <text evidence="1">Belongs to the cytochrome P450 family.</text>
</comment>
<dbReference type="GO" id="GO:0008395">
    <property type="term" value="F:steroid hydroxylase activity"/>
    <property type="evidence" value="ECO:0007669"/>
    <property type="project" value="TreeGrafter"/>
</dbReference>
<dbReference type="PROSITE" id="PS00086">
    <property type="entry name" value="CYTOCHROME_P450"/>
    <property type="match status" value="1"/>
</dbReference>
<evidence type="ECO:0000313" key="7">
    <source>
        <dbReference type="EMBL" id="SUZ90693.1"/>
    </source>
</evidence>
<evidence type="ECO:0000256" key="5">
    <source>
        <dbReference type="ARBA" id="ARBA00023004"/>
    </source>
</evidence>
<proteinExistence type="inferred from homology"/>
<dbReference type="Pfam" id="PF00067">
    <property type="entry name" value="p450"/>
    <property type="match status" value="1"/>
</dbReference>
<dbReference type="PRINTS" id="PR00359">
    <property type="entry name" value="BP450"/>
</dbReference>
<dbReference type="InterPro" id="IPR017972">
    <property type="entry name" value="Cyt_P450_CS"/>
</dbReference>
<reference evidence="7" key="1">
    <citation type="submission" date="2018-05" db="EMBL/GenBank/DDBJ databases">
        <authorList>
            <person name="Lanie J.A."/>
            <person name="Ng W.-L."/>
            <person name="Kazmierczak K.M."/>
            <person name="Andrzejewski T.M."/>
            <person name="Davidsen T.M."/>
            <person name="Wayne K.J."/>
            <person name="Tettelin H."/>
            <person name="Glass J.I."/>
            <person name="Rusch D."/>
            <person name="Podicherti R."/>
            <person name="Tsui H.-C.T."/>
            <person name="Winkler M.E."/>
        </authorList>
    </citation>
    <scope>NUCLEOTIDE SEQUENCE</scope>
</reference>
<evidence type="ECO:0000256" key="4">
    <source>
        <dbReference type="ARBA" id="ARBA00023002"/>
    </source>
</evidence>
<organism evidence="7">
    <name type="scientific">marine metagenome</name>
    <dbReference type="NCBI Taxonomy" id="408172"/>
    <lineage>
        <taxon>unclassified sequences</taxon>
        <taxon>metagenomes</taxon>
        <taxon>ecological metagenomes</taxon>
    </lineage>
</organism>
<evidence type="ECO:0008006" key="8">
    <source>
        <dbReference type="Google" id="ProtNLM"/>
    </source>
</evidence>
<evidence type="ECO:0000256" key="3">
    <source>
        <dbReference type="ARBA" id="ARBA00022723"/>
    </source>
</evidence>
<accession>A0A381RP77</accession>
<keyword evidence="6" id="KW-0503">Monooxygenase</keyword>
<dbReference type="GO" id="GO:0005506">
    <property type="term" value="F:iron ion binding"/>
    <property type="evidence" value="ECO:0007669"/>
    <property type="project" value="InterPro"/>
</dbReference>
<dbReference type="Gene3D" id="1.10.630.10">
    <property type="entry name" value="Cytochrome P450"/>
    <property type="match status" value="1"/>
</dbReference>
<feature type="non-terminal residue" evidence="7">
    <location>
        <position position="1"/>
    </location>
</feature>
<sequence length="410" mass="45832">VANPLRPSPDRPALDLLDGDFYVNDPYPTYAWMRDHEPFYWDEVNELWGVSRYDDIIKVERDKFRFTNSGNEKGGYRPNIPADASIIALDDPHHTVRRNLVSRRFTPRAAGNWEDHVRGVVTGLLDVLAENGEAEVISQLAAPLPAQMIGLLLGFPHESWPQLKEWSERTIALGGGPRYHDEDGVMAVFEFAEACMNVYESTKSERSGGGCPVDTVMDVWVDREVEGLADYPFGLDEIISDCLLLLDGGAETTRTVIARTLVELTRYPDQFQALVDGADPVVATEEFIRWVTPIHNMCRVATEDIEIGGVTVGAGEQVLLMYSSANRDPAQFADPESFDVTRDPNHHLAFGNGTHFCLGAALARLEIRVFFEEFSRRFRNPRLAPGTEPVEMPNAFVYGLREAHLVVDPA</sequence>
<dbReference type="FunFam" id="1.10.630.10:FF:000018">
    <property type="entry name" value="Cytochrome P450 monooxygenase"/>
    <property type="match status" value="1"/>
</dbReference>
<gene>
    <name evidence="7" type="ORF">METZ01_LOCUS43547</name>
</gene>
<dbReference type="InterPro" id="IPR036396">
    <property type="entry name" value="Cyt_P450_sf"/>
</dbReference>
<dbReference type="GO" id="GO:0020037">
    <property type="term" value="F:heme binding"/>
    <property type="evidence" value="ECO:0007669"/>
    <property type="project" value="InterPro"/>
</dbReference>
<dbReference type="EMBL" id="UINC01001915">
    <property type="protein sequence ID" value="SUZ90693.1"/>
    <property type="molecule type" value="Genomic_DNA"/>
</dbReference>
<dbReference type="PANTHER" id="PTHR46696">
    <property type="entry name" value="P450, PUTATIVE (EUROFUNG)-RELATED"/>
    <property type="match status" value="1"/>
</dbReference>
<dbReference type="PANTHER" id="PTHR46696:SF4">
    <property type="entry name" value="BIOTIN BIOSYNTHESIS CYTOCHROME P450"/>
    <property type="match status" value="1"/>
</dbReference>
<dbReference type="GO" id="GO:0036199">
    <property type="term" value="F:cholest-4-en-3-one 26-monooxygenase activity"/>
    <property type="evidence" value="ECO:0007669"/>
    <property type="project" value="TreeGrafter"/>
</dbReference>